<comment type="caution">
    <text evidence="7">The sequence shown here is derived from an EMBL/GenBank/DDBJ whole genome shotgun (WGS) entry which is preliminary data.</text>
</comment>
<gene>
    <name evidence="7" type="ORF">ABS767_05735</name>
</gene>
<dbReference type="InterPro" id="IPR004603">
    <property type="entry name" value="DNA_mismatch_endonuc_vsr"/>
</dbReference>
<dbReference type="Pfam" id="PF03852">
    <property type="entry name" value="Vsr"/>
    <property type="match status" value="1"/>
</dbReference>
<keyword evidence="3 6" id="KW-0227">DNA damage</keyword>
<comment type="function">
    <text evidence="6">May nick specific sequences that contain T:G mispairs resulting from m5C-deamination.</text>
</comment>
<keyword evidence="5 6" id="KW-0234">DNA repair</keyword>
<keyword evidence="1 6" id="KW-0540">Nuclease</keyword>
<dbReference type="Gene3D" id="3.40.960.10">
    <property type="entry name" value="VSR Endonuclease"/>
    <property type="match status" value="1"/>
</dbReference>
<dbReference type="SUPFAM" id="SSF52980">
    <property type="entry name" value="Restriction endonuclease-like"/>
    <property type="match status" value="1"/>
</dbReference>
<dbReference type="EMBL" id="JBELQC010000001">
    <property type="protein sequence ID" value="MFL9840459.1"/>
    <property type="molecule type" value="Genomic_DNA"/>
</dbReference>
<dbReference type="NCBIfam" id="TIGR00632">
    <property type="entry name" value="vsr"/>
    <property type="match status" value="1"/>
</dbReference>
<comment type="similarity">
    <text evidence="6">Belongs to the vsr family.</text>
</comment>
<keyword evidence="4 6" id="KW-0378">Hydrolase</keyword>
<evidence type="ECO:0000313" key="7">
    <source>
        <dbReference type="EMBL" id="MFL9840459.1"/>
    </source>
</evidence>
<name>A0ABW8YJT0_9SPHN</name>
<evidence type="ECO:0000256" key="1">
    <source>
        <dbReference type="ARBA" id="ARBA00022722"/>
    </source>
</evidence>
<dbReference type="EC" id="3.1.-.-" evidence="6"/>
<accession>A0ABW8YJT0</accession>
<dbReference type="RefSeq" id="WP_408077395.1">
    <property type="nucleotide sequence ID" value="NZ_JBELQC010000001.1"/>
</dbReference>
<evidence type="ECO:0000256" key="3">
    <source>
        <dbReference type="ARBA" id="ARBA00022763"/>
    </source>
</evidence>
<sequence>MDNLSPVDRRRAMQAVRVRNTKPELLVRKRAHAIGLRFRLHRRDLLGTPDLVFPRRRTVVFVHGCFWHGRSDCPRGRLPQTNGEFWSAKIERNKARDSAAIELLQRASWSVVVIWECETRSVEKIDNCLSPLLLGS</sequence>
<dbReference type="GO" id="GO:0004519">
    <property type="term" value="F:endonuclease activity"/>
    <property type="evidence" value="ECO:0007669"/>
    <property type="project" value="UniProtKB-KW"/>
</dbReference>
<evidence type="ECO:0000256" key="6">
    <source>
        <dbReference type="PIRNR" id="PIRNR018267"/>
    </source>
</evidence>
<protein>
    <recommendedName>
        <fullName evidence="6">Very short patch repair endonuclease</fullName>
        <ecNumber evidence="6">3.1.-.-</ecNumber>
    </recommendedName>
</protein>
<dbReference type="InterPro" id="IPR011335">
    <property type="entry name" value="Restrct_endonuc-II-like"/>
</dbReference>
<proteinExistence type="inferred from homology"/>
<dbReference type="CDD" id="cd00221">
    <property type="entry name" value="Vsr"/>
    <property type="match status" value="1"/>
</dbReference>
<evidence type="ECO:0000313" key="8">
    <source>
        <dbReference type="Proteomes" id="UP001629244"/>
    </source>
</evidence>
<reference evidence="7 8" key="1">
    <citation type="submission" date="2024-06" db="EMBL/GenBank/DDBJ databases">
        <authorList>
            <person name="Kaempfer P."/>
            <person name="Viver T."/>
        </authorList>
    </citation>
    <scope>NUCLEOTIDE SEQUENCE [LARGE SCALE GENOMIC DNA]</scope>
    <source>
        <strain evidence="7 8">ST-64</strain>
    </source>
</reference>
<evidence type="ECO:0000256" key="5">
    <source>
        <dbReference type="ARBA" id="ARBA00023204"/>
    </source>
</evidence>
<keyword evidence="2 6" id="KW-0255">Endonuclease</keyword>
<keyword evidence="8" id="KW-1185">Reference proteome</keyword>
<dbReference type="Proteomes" id="UP001629244">
    <property type="component" value="Unassembled WGS sequence"/>
</dbReference>
<organism evidence="7 8">
    <name type="scientific">Sphingomonas plantiphila</name>
    <dbReference type="NCBI Taxonomy" id="3163295"/>
    <lineage>
        <taxon>Bacteria</taxon>
        <taxon>Pseudomonadati</taxon>
        <taxon>Pseudomonadota</taxon>
        <taxon>Alphaproteobacteria</taxon>
        <taxon>Sphingomonadales</taxon>
        <taxon>Sphingomonadaceae</taxon>
        <taxon>Sphingomonas</taxon>
    </lineage>
</organism>
<evidence type="ECO:0000256" key="4">
    <source>
        <dbReference type="ARBA" id="ARBA00022801"/>
    </source>
</evidence>
<evidence type="ECO:0000256" key="2">
    <source>
        <dbReference type="ARBA" id="ARBA00022759"/>
    </source>
</evidence>
<dbReference type="PIRSF" id="PIRSF018267">
    <property type="entry name" value="VSR_endonuc"/>
    <property type="match status" value="1"/>
</dbReference>